<reference evidence="2" key="1">
    <citation type="journal article" date="2018" name="Data Brief">
        <title>Genome sequence data from 17 accessions of Ensete ventricosum, a staple food crop for millions in Ethiopia.</title>
        <authorList>
            <person name="Yemataw Z."/>
            <person name="Muzemil S."/>
            <person name="Ambachew D."/>
            <person name="Tripathi L."/>
            <person name="Tesfaye K."/>
            <person name="Chala A."/>
            <person name="Farbos A."/>
            <person name="O'Neill P."/>
            <person name="Moore K."/>
            <person name="Grant M."/>
            <person name="Studholme D.J."/>
        </authorList>
    </citation>
    <scope>NUCLEOTIDE SEQUENCE [LARGE SCALE GENOMIC DNA]</scope>
    <source>
        <tissue evidence="2">Leaf</tissue>
    </source>
</reference>
<organism evidence="2">
    <name type="scientific">Ensete ventricosum</name>
    <name type="common">Abyssinian banana</name>
    <name type="synonym">Musa ensete</name>
    <dbReference type="NCBI Taxonomy" id="4639"/>
    <lineage>
        <taxon>Eukaryota</taxon>
        <taxon>Viridiplantae</taxon>
        <taxon>Streptophyta</taxon>
        <taxon>Embryophyta</taxon>
        <taxon>Tracheophyta</taxon>
        <taxon>Spermatophyta</taxon>
        <taxon>Magnoliopsida</taxon>
        <taxon>Liliopsida</taxon>
        <taxon>Zingiberales</taxon>
        <taxon>Musaceae</taxon>
        <taxon>Ensete</taxon>
    </lineage>
</organism>
<gene>
    <name evidence="2" type="ORF">BHM03_00007274</name>
</gene>
<dbReference type="AlphaFoldDB" id="A0A445MBZ9"/>
<evidence type="ECO:0000313" key="2">
    <source>
        <dbReference type="EMBL" id="RZR71787.1"/>
    </source>
</evidence>
<dbReference type="Proteomes" id="UP000290560">
    <property type="component" value="Unassembled WGS sequence"/>
</dbReference>
<accession>A0A445MBZ9</accession>
<dbReference type="EMBL" id="KV875584">
    <property type="protein sequence ID" value="RZR71787.1"/>
    <property type="molecule type" value="Genomic_DNA"/>
</dbReference>
<sequence length="107" mass="11581">MHTVDKTADLGTVTSVPPASENFLGFCKIPRSPVRGVRSRLGRLLFATFCCVRASSVTSADSRPEFQHIRSRPAESDSGAPSTQQFSIFTPSEPTMSVLAHTGQNQQ</sequence>
<proteinExistence type="predicted"/>
<name>A0A445MBZ9_ENSVE</name>
<protein>
    <submittedName>
        <fullName evidence="2">Uncharacterized protein</fullName>
    </submittedName>
</protein>
<feature type="compositionally biased region" description="Polar residues" evidence="1">
    <location>
        <begin position="79"/>
        <end position="95"/>
    </location>
</feature>
<feature type="region of interest" description="Disordered" evidence="1">
    <location>
        <begin position="60"/>
        <end position="107"/>
    </location>
</feature>
<evidence type="ECO:0000256" key="1">
    <source>
        <dbReference type="SAM" id="MobiDB-lite"/>
    </source>
</evidence>
<feature type="compositionally biased region" description="Basic and acidic residues" evidence="1">
    <location>
        <begin position="62"/>
        <end position="75"/>
    </location>
</feature>